<dbReference type="InterPro" id="IPR040605">
    <property type="entry name" value="Glyco_hydro2_dom5"/>
</dbReference>
<dbReference type="InterPro" id="IPR006101">
    <property type="entry name" value="Glyco_hydro_2"/>
</dbReference>
<dbReference type="Pfam" id="PF02837">
    <property type="entry name" value="Glyco_hydro_2_N"/>
    <property type="match status" value="1"/>
</dbReference>
<keyword evidence="3 4" id="KW-0326">Glycosidase</keyword>
<dbReference type="InterPro" id="IPR006103">
    <property type="entry name" value="Glyco_hydro_2_cat"/>
</dbReference>
<dbReference type="Proteomes" id="UP000585721">
    <property type="component" value="Unassembled WGS sequence"/>
</dbReference>
<sequence length="746" mass="84076">MMNLCESFDKQWRFIPGEFTLFTGAELAVAEQVDLPHTAVELPYNYFDETTYQRKFSYQKTLLWRSEFAEKQVWLQFDGAMADAKVYLNGKLLTGHRDGYTPFEVLLTPHLLQGENQITVVIDGSENPEISPFGGQIDYLTYAGIYRNVWLKTTDALRIKNVQAIAEDVLTDEKTLAVRVYLDQIVAGNDDGELVARLTTADGKLVAEHRHGISGSRAQDAFRMTGLTGIRLWDIDEPVLYHLAISISGNNFSHQFTTRVGFRQAEFTPDGFLLNGRSLKIRGINRHQSYPYMGYAMGAHAQRADADFIKNTLKFNLVRTSHYPQSPAFLDRCDELGLLVFEEIPGWQHIGDEAWKQGAIANVGAMIQRDWNHPSIVLWGVRINESRDDDHFYERTNRLAHALDPSRQTGGVRCHTSSSLLEDVYTMNDFVLNGGEVALRDQQQVTGLDHKVPYMVTEYNGHMFPTKRFDPEERQHEHVIRHLRVLDACYADPHISGCIAWCLFDYNTHKDFGSGDRICYHGISDMFRIPKFAAYAYKSQCEVSDEPVMQPVTFWARGERCECLILPLIILTNCDEIEFKVGDYPVKRLKPAVKQFPHLPHAPVIIDDEVISPQEFGEWGMKWETVSLRGLHNGQVVCEMQMPANPVATSLRVKSDYSELPANEKAATRVTIEALDQCGNLLPFLDDIISVSVDGPAKIIGPDQLVLKGGAVGLWLEAGDHGGLVTATFTSARLGSQTLELNIIGE</sequence>
<evidence type="ECO:0000259" key="7">
    <source>
        <dbReference type="Pfam" id="PF02837"/>
    </source>
</evidence>
<dbReference type="PROSITE" id="PS00608">
    <property type="entry name" value="GLYCOSYL_HYDROL_F2_2"/>
    <property type="match status" value="1"/>
</dbReference>
<dbReference type="Gene3D" id="2.60.40.10">
    <property type="entry name" value="Immunoglobulins"/>
    <property type="match status" value="2"/>
</dbReference>
<keyword evidence="2 4" id="KW-0378">Hydrolase</keyword>
<organism evidence="9 10">
    <name type="scientific">Tolumonas osonensis</name>
    <dbReference type="NCBI Taxonomy" id="675874"/>
    <lineage>
        <taxon>Bacteria</taxon>
        <taxon>Pseudomonadati</taxon>
        <taxon>Pseudomonadota</taxon>
        <taxon>Gammaproteobacteria</taxon>
        <taxon>Aeromonadales</taxon>
        <taxon>Aeromonadaceae</taxon>
        <taxon>Tolumonas</taxon>
    </lineage>
</organism>
<dbReference type="Pfam" id="PF02836">
    <property type="entry name" value="Glyco_hydro_2_C"/>
    <property type="match status" value="1"/>
</dbReference>
<feature type="domain" description="Glycoside hydrolase family 2 immunoglobulin-like beta-sandwich" evidence="5">
    <location>
        <begin position="158"/>
        <end position="263"/>
    </location>
</feature>
<dbReference type="InterPro" id="IPR023232">
    <property type="entry name" value="Glyco_hydro_2_AS"/>
</dbReference>
<evidence type="ECO:0000256" key="4">
    <source>
        <dbReference type="RuleBase" id="RU361154"/>
    </source>
</evidence>
<dbReference type="SUPFAM" id="SSF49785">
    <property type="entry name" value="Galactose-binding domain-like"/>
    <property type="match status" value="1"/>
</dbReference>
<protein>
    <submittedName>
        <fullName evidence="9">Beta-galactosidase</fullName>
        <ecNumber evidence="9">3.2.1.23</ecNumber>
    </submittedName>
</protein>
<dbReference type="InterPro" id="IPR013783">
    <property type="entry name" value="Ig-like_fold"/>
</dbReference>
<dbReference type="PANTHER" id="PTHR42732:SF1">
    <property type="entry name" value="BETA-MANNOSIDASE"/>
    <property type="match status" value="1"/>
</dbReference>
<dbReference type="SUPFAM" id="SSF51445">
    <property type="entry name" value="(Trans)glycosidases"/>
    <property type="match status" value="1"/>
</dbReference>
<evidence type="ECO:0000256" key="2">
    <source>
        <dbReference type="ARBA" id="ARBA00022801"/>
    </source>
</evidence>
<dbReference type="RefSeq" id="WP_223157858.1">
    <property type="nucleotide sequence ID" value="NZ_JACHGR010000006.1"/>
</dbReference>
<evidence type="ECO:0000256" key="3">
    <source>
        <dbReference type="ARBA" id="ARBA00023295"/>
    </source>
</evidence>
<comment type="caution">
    <text evidence="9">The sequence shown here is derived from an EMBL/GenBank/DDBJ whole genome shotgun (WGS) entry which is preliminary data.</text>
</comment>
<dbReference type="GO" id="GO:0004565">
    <property type="term" value="F:beta-galactosidase activity"/>
    <property type="evidence" value="ECO:0007669"/>
    <property type="project" value="UniProtKB-EC"/>
</dbReference>
<accession>A0A841GAR9</accession>
<dbReference type="SUPFAM" id="SSF49303">
    <property type="entry name" value="beta-Galactosidase/glucuronidase domain"/>
    <property type="match status" value="1"/>
</dbReference>
<dbReference type="InterPro" id="IPR006104">
    <property type="entry name" value="Glyco_hydro_2_N"/>
</dbReference>
<evidence type="ECO:0000313" key="10">
    <source>
        <dbReference type="Proteomes" id="UP000585721"/>
    </source>
</evidence>
<dbReference type="InterPro" id="IPR008979">
    <property type="entry name" value="Galactose-bd-like_sf"/>
</dbReference>
<name>A0A841GAR9_9GAMM</name>
<reference evidence="9 10" key="1">
    <citation type="submission" date="2020-08" db="EMBL/GenBank/DDBJ databases">
        <title>Genomic Encyclopedia of Type Strains, Phase IV (KMG-IV): sequencing the most valuable type-strain genomes for metagenomic binning, comparative biology and taxonomic classification.</title>
        <authorList>
            <person name="Goeker M."/>
        </authorList>
    </citation>
    <scope>NUCLEOTIDE SEQUENCE [LARGE SCALE GENOMIC DNA]</scope>
    <source>
        <strain evidence="9 10">DSM 22975</strain>
    </source>
</reference>
<gene>
    <name evidence="9" type="ORF">HNR75_002078</name>
</gene>
<dbReference type="AlphaFoldDB" id="A0A841GAR9"/>
<keyword evidence="10" id="KW-1185">Reference proteome</keyword>
<evidence type="ECO:0000259" key="8">
    <source>
        <dbReference type="Pfam" id="PF18565"/>
    </source>
</evidence>
<dbReference type="Gene3D" id="3.20.20.80">
    <property type="entry name" value="Glycosidases"/>
    <property type="match status" value="1"/>
</dbReference>
<dbReference type="InterPro" id="IPR036156">
    <property type="entry name" value="Beta-gal/glucu_dom_sf"/>
</dbReference>
<dbReference type="Gene3D" id="2.60.120.260">
    <property type="entry name" value="Galactose-binding domain-like"/>
    <property type="match status" value="1"/>
</dbReference>
<dbReference type="InterPro" id="IPR017853">
    <property type="entry name" value="GH"/>
</dbReference>
<dbReference type="GO" id="GO:0005975">
    <property type="term" value="P:carbohydrate metabolic process"/>
    <property type="evidence" value="ECO:0007669"/>
    <property type="project" value="InterPro"/>
</dbReference>
<dbReference type="PRINTS" id="PR00132">
    <property type="entry name" value="GLHYDRLASE2"/>
</dbReference>
<feature type="domain" description="Glycosyl hydrolases family 2 sugar binding" evidence="7">
    <location>
        <begin position="44"/>
        <end position="153"/>
    </location>
</feature>
<dbReference type="InterPro" id="IPR023230">
    <property type="entry name" value="Glyco_hydro_2_CS"/>
</dbReference>
<proteinExistence type="inferred from homology"/>
<evidence type="ECO:0000259" key="5">
    <source>
        <dbReference type="Pfam" id="PF00703"/>
    </source>
</evidence>
<dbReference type="Pfam" id="PF00703">
    <property type="entry name" value="Glyco_hydro_2"/>
    <property type="match status" value="1"/>
</dbReference>
<dbReference type="InterPro" id="IPR006102">
    <property type="entry name" value="Ig-like_GH2"/>
</dbReference>
<dbReference type="PROSITE" id="PS00719">
    <property type="entry name" value="GLYCOSYL_HYDROL_F2_1"/>
    <property type="match status" value="1"/>
</dbReference>
<evidence type="ECO:0000313" key="9">
    <source>
        <dbReference type="EMBL" id="MBB6056148.1"/>
    </source>
</evidence>
<dbReference type="InterPro" id="IPR051913">
    <property type="entry name" value="GH2_Domain-Containing"/>
</dbReference>
<feature type="domain" description="Glycoside hydrolase family 2" evidence="8">
    <location>
        <begin position="651"/>
        <end position="739"/>
    </location>
</feature>
<dbReference type="PANTHER" id="PTHR42732">
    <property type="entry name" value="BETA-GALACTOSIDASE"/>
    <property type="match status" value="1"/>
</dbReference>
<evidence type="ECO:0000256" key="1">
    <source>
        <dbReference type="ARBA" id="ARBA00007401"/>
    </source>
</evidence>
<dbReference type="EC" id="3.2.1.23" evidence="9"/>
<dbReference type="EMBL" id="JACHGR010000006">
    <property type="protein sequence ID" value="MBB6056148.1"/>
    <property type="molecule type" value="Genomic_DNA"/>
</dbReference>
<comment type="similarity">
    <text evidence="1 4">Belongs to the glycosyl hydrolase 2 family.</text>
</comment>
<evidence type="ECO:0000259" key="6">
    <source>
        <dbReference type="Pfam" id="PF02836"/>
    </source>
</evidence>
<feature type="domain" description="Glycoside hydrolase family 2 catalytic" evidence="6">
    <location>
        <begin position="271"/>
        <end position="541"/>
    </location>
</feature>
<dbReference type="Pfam" id="PF18565">
    <property type="entry name" value="Glyco_hydro2_C5"/>
    <property type="match status" value="1"/>
</dbReference>